<dbReference type="InterPro" id="IPR000620">
    <property type="entry name" value="EamA_dom"/>
</dbReference>
<evidence type="ECO:0000313" key="4">
    <source>
        <dbReference type="EMBL" id="GAA4387055.1"/>
    </source>
</evidence>
<feature type="transmembrane region" description="Helical" evidence="2">
    <location>
        <begin position="61"/>
        <end position="81"/>
    </location>
</feature>
<sequence>MLALLALGSSVAWGTADFFGGLLSGRRPAIAVVGWSQGLGFLVISAVVLARGEVSWQGWPLWALAAGVAGTTGLVSFYTALSTGTMGVVAPIAALGVIVPVALGVASGEQPSGWAWVGMVVAIVGVTLASGPEVSGAVSARPVVLAVVAALCFGLALFFIDRGARESTLMTLWGMRATSVTVLVVVALCLRSVGGVRPGELPALLAVGCGDLLANALFAVASSRGEVSVAAVLGSLYPVVTAVLAWAVVKERLRPVQVLGSAMAVAGAVVIAL</sequence>
<comment type="caution">
    <text evidence="4">The sequence shown here is derived from an EMBL/GenBank/DDBJ whole genome shotgun (WGS) entry which is preliminary data.</text>
</comment>
<feature type="domain" description="EamA" evidence="3">
    <location>
        <begin position="3"/>
        <end position="130"/>
    </location>
</feature>
<dbReference type="Gene3D" id="1.10.3730.20">
    <property type="match status" value="1"/>
</dbReference>
<keyword evidence="2" id="KW-0812">Transmembrane</keyword>
<evidence type="ECO:0000259" key="3">
    <source>
        <dbReference type="Pfam" id="PF00892"/>
    </source>
</evidence>
<keyword evidence="2" id="KW-1133">Transmembrane helix</keyword>
<dbReference type="Pfam" id="PF00892">
    <property type="entry name" value="EamA"/>
    <property type="match status" value="2"/>
</dbReference>
<feature type="transmembrane region" description="Helical" evidence="2">
    <location>
        <begin position="172"/>
        <end position="195"/>
    </location>
</feature>
<dbReference type="Proteomes" id="UP001500390">
    <property type="component" value="Unassembled WGS sequence"/>
</dbReference>
<feature type="transmembrane region" description="Helical" evidence="2">
    <location>
        <begin position="87"/>
        <end position="106"/>
    </location>
</feature>
<dbReference type="RefSeq" id="WP_159899511.1">
    <property type="nucleotide sequence ID" value="NZ_BAABFX010000005.1"/>
</dbReference>
<feature type="transmembrane region" description="Helical" evidence="2">
    <location>
        <begin position="113"/>
        <end position="131"/>
    </location>
</feature>
<feature type="transmembrane region" description="Helical" evidence="2">
    <location>
        <begin position="227"/>
        <end position="249"/>
    </location>
</feature>
<evidence type="ECO:0000313" key="5">
    <source>
        <dbReference type="Proteomes" id="UP001500390"/>
    </source>
</evidence>
<feature type="transmembrane region" description="Helical" evidence="2">
    <location>
        <begin position="30"/>
        <end position="49"/>
    </location>
</feature>
<feature type="transmembrane region" description="Helical" evidence="2">
    <location>
        <begin position="143"/>
        <end position="160"/>
    </location>
</feature>
<proteinExistence type="inferred from homology"/>
<dbReference type="InterPro" id="IPR037185">
    <property type="entry name" value="EmrE-like"/>
</dbReference>
<keyword evidence="5" id="KW-1185">Reference proteome</keyword>
<comment type="similarity">
    <text evidence="1">Belongs to the EamA transporter family.</text>
</comment>
<evidence type="ECO:0000256" key="2">
    <source>
        <dbReference type="SAM" id="Phobius"/>
    </source>
</evidence>
<name>A0ABP8J9L8_9MICO</name>
<reference evidence="5" key="1">
    <citation type="journal article" date="2019" name="Int. J. Syst. Evol. Microbiol.">
        <title>The Global Catalogue of Microorganisms (GCM) 10K type strain sequencing project: providing services to taxonomists for standard genome sequencing and annotation.</title>
        <authorList>
            <consortium name="The Broad Institute Genomics Platform"/>
            <consortium name="The Broad Institute Genome Sequencing Center for Infectious Disease"/>
            <person name="Wu L."/>
            <person name="Ma J."/>
        </authorList>
    </citation>
    <scope>NUCLEOTIDE SEQUENCE [LARGE SCALE GENOMIC DNA]</scope>
    <source>
        <strain evidence="5">JCM 17738</strain>
    </source>
</reference>
<accession>A0ABP8J9L8</accession>
<dbReference type="PANTHER" id="PTHR22911:SF137">
    <property type="entry name" value="SOLUTE CARRIER FAMILY 35 MEMBER G2-RELATED"/>
    <property type="match status" value="1"/>
</dbReference>
<dbReference type="EMBL" id="BAABFX010000005">
    <property type="protein sequence ID" value="GAA4387055.1"/>
    <property type="molecule type" value="Genomic_DNA"/>
</dbReference>
<feature type="domain" description="EamA" evidence="3">
    <location>
        <begin position="143"/>
        <end position="272"/>
    </location>
</feature>
<dbReference type="SUPFAM" id="SSF103481">
    <property type="entry name" value="Multidrug resistance efflux transporter EmrE"/>
    <property type="match status" value="2"/>
</dbReference>
<dbReference type="PANTHER" id="PTHR22911">
    <property type="entry name" value="ACYL-MALONYL CONDENSING ENZYME-RELATED"/>
    <property type="match status" value="1"/>
</dbReference>
<gene>
    <name evidence="4" type="ORF">GCM10023153_01190</name>
</gene>
<evidence type="ECO:0000256" key="1">
    <source>
        <dbReference type="ARBA" id="ARBA00007362"/>
    </source>
</evidence>
<protein>
    <submittedName>
        <fullName evidence="4">DMT family transporter</fullName>
    </submittedName>
</protein>
<keyword evidence="2" id="KW-0472">Membrane</keyword>
<organism evidence="4 5">
    <name type="scientific">Ornithinibacter aureus</name>
    <dbReference type="NCBI Taxonomy" id="622664"/>
    <lineage>
        <taxon>Bacteria</taxon>
        <taxon>Bacillati</taxon>
        <taxon>Actinomycetota</taxon>
        <taxon>Actinomycetes</taxon>
        <taxon>Micrococcales</taxon>
        <taxon>Intrasporangiaceae</taxon>
        <taxon>Ornithinibacter</taxon>
    </lineage>
</organism>